<organism evidence="1 2">
    <name type="scientific">Peptoanaerobacter stomatis</name>
    <dbReference type="NCBI Taxonomy" id="796937"/>
    <lineage>
        <taxon>Bacteria</taxon>
        <taxon>Bacillati</taxon>
        <taxon>Bacillota</taxon>
        <taxon>Clostridia</taxon>
        <taxon>Peptostreptococcales</taxon>
        <taxon>Filifactoraceae</taxon>
        <taxon>Peptoanaerobacter</taxon>
    </lineage>
</organism>
<evidence type="ECO:0000313" key="1">
    <source>
        <dbReference type="EMBL" id="EJU22046.1"/>
    </source>
</evidence>
<proteinExistence type="predicted"/>
<dbReference type="Proteomes" id="UP000005244">
    <property type="component" value="Unassembled WGS sequence"/>
</dbReference>
<accession>J4W8C6</accession>
<evidence type="ECO:0000313" key="2">
    <source>
        <dbReference type="Proteomes" id="UP000005244"/>
    </source>
</evidence>
<dbReference type="EMBL" id="ALNK01000024">
    <property type="protein sequence ID" value="EJU22046.1"/>
    <property type="molecule type" value="Genomic_DNA"/>
</dbReference>
<reference evidence="1 2" key="1">
    <citation type="submission" date="2012-07" db="EMBL/GenBank/DDBJ databases">
        <authorList>
            <person name="Durkin A.S."/>
            <person name="McCorrison J."/>
            <person name="Torralba M."/>
            <person name="Gillis M."/>
            <person name="Methe B."/>
            <person name="Sutton G."/>
            <person name="Nelson K.E."/>
        </authorList>
    </citation>
    <scope>NUCLEOTIDE SEQUENCE [LARGE SCALE GENOMIC DNA]</scope>
    <source>
        <strain evidence="1 2">OBRC8</strain>
    </source>
</reference>
<protein>
    <submittedName>
        <fullName evidence="1">Uncharacterized protein</fullName>
    </submittedName>
</protein>
<gene>
    <name evidence="1" type="ORF">HMPREF1143_0471</name>
</gene>
<sequence>MQRRKHKLSARLQIYIEVQALDISLKAKTIDDTPNHKMLRELILEDCKIDYNCDGYGEPLAEEKSE</sequence>
<dbReference type="AlphaFoldDB" id="J4W8C6"/>
<dbReference type="RefSeq" id="WP_009531183.1">
    <property type="nucleotide sequence ID" value="NZ_ALNK01000024.1"/>
</dbReference>
<comment type="caution">
    <text evidence="1">The sequence shown here is derived from an EMBL/GenBank/DDBJ whole genome shotgun (WGS) entry which is preliminary data.</text>
</comment>
<name>J4W8C6_9FIRM</name>
<keyword evidence="2" id="KW-1185">Reference proteome</keyword>